<name>A0A9X7J1K2_9FIRM</name>
<protein>
    <recommendedName>
        <fullName evidence="3">BrnT family toxin</fullName>
    </recommendedName>
</protein>
<proteinExistence type="predicted"/>
<dbReference type="RefSeq" id="WP_054936173.1">
    <property type="nucleotide sequence ID" value="NZ_PVXL01000050.1"/>
</dbReference>
<dbReference type="Proteomes" id="UP000239430">
    <property type="component" value="Unassembled WGS sequence"/>
</dbReference>
<sequence>MFHTLHWRPDRIAHIEKKHGINTEEVEEAVFDDPRCLLLRGPRSESRADKYIYYALGRTAGGRYLVVVLLDEGNGIAMPVTARDMVPVERRRYERRKKK</sequence>
<dbReference type="Pfam" id="PF04365">
    <property type="entry name" value="BrnT_toxin"/>
    <property type="match status" value="1"/>
</dbReference>
<dbReference type="AlphaFoldDB" id="A0A9X7J1K2"/>
<dbReference type="InterPro" id="IPR038573">
    <property type="entry name" value="BrnT_sf"/>
</dbReference>
<comment type="caution">
    <text evidence="1">The sequence shown here is derived from an EMBL/GenBank/DDBJ whole genome shotgun (WGS) entry which is preliminary data.</text>
</comment>
<gene>
    <name evidence="1" type="ORF">MOST_22410</name>
</gene>
<dbReference type="InterPro" id="IPR007460">
    <property type="entry name" value="BrnT_toxin"/>
</dbReference>
<reference evidence="1 2" key="1">
    <citation type="submission" date="2018-03" db="EMBL/GenBank/DDBJ databases">
        <title>Genome sequence of Moorella stamsii DSM 26217.</title>
        <authorList>
            <person name="Poehlein A."/>
            <person name="Daniel R."/>
        </authorList>
    </citation>
    <scope>NUCLEOTIDE SEQUENCE [LARGE SCALE GENOMIC DNA]</scope>
    <source>
        <strain evidence="2">DSM 26217</strain>
    </source>
</reference>
<dbReference type="EMBL" id="PVXL01000050">
    <property type="protein sequence ID" value="PRR71676.1"/>
    <property type="molecule type" value="Genomic_DNA"/>
</dbReference>
<evidence type="ECO:0008006" key="3">
    <source>
        <dbReference type="Google" id="ProtNLM"/>
    </source>
</evidence>
<organism evidence="1 2">
    <name type="scientific">Neomoorella stamsii</name>
    <dbReference type="NCBI Taxonomy" id="1266720"/>
    <lineage>
        <taxon>Bacteria</taxon>
        <taxon>Bacillati</taxon>
        <taxon>Bacillota</taxon>
        <taxon>Clostridia</taxon>
        <taxon>Neomoorellales</taxon>
        <taxon>Neomoorellaceae</taxon>
        <taxon>Neomoorella</taxon>
    </lineage>
</organism>
<evidence type="ECO:0000313" key="1">
    <source>
        <dbReference type="EMBL" id="PRR71676.1"/>
    </source>
</evidence>
<accession>A0A9X7J1K2</accession>
<dbReference type="Gene3D" id="3.10.450.530">
    <property type="entry name" value="Ribonuclease toxin, BrnT, of type II toxin-antitoxin system"/>
    <property type="match status" value="1"/>
</dbReference>
<keyword evidence="2" id="KW-1185">Reference proteome</keyword>
<evidence type="ECO:0000313" key="2">
    <source>
        <dbReference type="Proteomes" id="UP000239430"/>
    </source>
</evidence>